<protein>
    <submittedName>
        <fullName evidence="2">Uncharacterized protein</fullName>
    </submittedName>
</protein>
<evidence type="ECO:0000313" key="2">
    <source>
        <dbReference type="EMBL" id="MFC5225438.1"/>
    </source>
</evidence>
<keyword evidence="3" id="KW-1185">Reference proteome</keyword>
<sequence length="53" mass="5697">MASVDGALLRTGLRRLVAPAGAVRDPSPARNGHGSHLPDVERVRRLTRDTPDL</sequence>
<dbReference type="Proteomes" id="UP001596156">
    <property type="component" value="Unassembled WGS sequence"/>
</dbReference>
<feature type="region of interest" description="Disordered" evidence="1">
    <location>
        <begin position="20"/>
        <end position="53"/>
    </location>
</feature>
<name>A0ABW0D5W7_STRFI</name>
<reference evidence="3" key="1">
    <citation type="journal article" date="2019" name="Int. J. Syst. Evol. Microbiol.">
        <title>The Global Catalogue of Microorganisms (GCM) 10K type strain sequencing project: providing services to taxonomists for standard genome sequencing and annotation.</title>
        <authorList>
            <consortium name="The Broad Institute Genomics Platform"/>
            <consortium name="The Broad Institute Genome Sequencing Center for Infectious Disease"/>
            <person name="Wu L."/>
            <person name="Ma J."/>
        </authorList>
    </citation>
    <scope>NUCLEOTIDE SEQUENCE [LARGE SCALE GENOMIC DNA]</scope>
    <source>
        <strain evidence="3">CCM 8479</strain>
    </source>
</reference>
<dbReference type="RefSeq" id="WP_351714627.1">
    <property type="nucleotide sequence ID" value="NZ_JBHSKL010000012.1"/>
</dbReference>
<evidence type="ECO:0000256" key="1">
    <source>
        <dbReference type="SAM" id="MobiDB-lite"/>
    </source>
</evidence>
<evidence type="ECO:0000313" key="3">
    <source>
        <dbReference type="Proteomes" id="UP001596156"/>
    </source>
</evidence>
<comment type="caution">
    <text evidence="2">The sequence shown here is derived from an EMBL/GenBank/DDBJ whole genome shotgun (WGS) entry which is preliminary data.</text>
</comment>
<proteinExistence type="predicted"/>
<accession>A0ABW0D5W7</accession>
<gene>
    <name evidence="2" type="ORF">ACFPN6_12670</name>
</gene>
<organism evidence="2 3">
    <name type="scientific">Streptomyces fimbriatus</name>
    <dbReference type="NCBI Taxonomy" id="68197"/>
    <lineage>
        <taxon>Bacteria</taxon>
        <taxon>Bacillati</taxon>
        <taxon>Actinomycetota</taxon>
        <taxon>Actinomycetes</taxon>
        <taxon>Kitasatosporales</taxon>
        <taxon>Streptomycetaceae</taxon>
        <taxon>Streptomyces</taxon>
    </lineage>
</organism>
<dbReference type="EMBL" id="JBHSKL010000012">
    <property type="protein sequence ID" value="MFC5225438.1"/>
    <property type="molecule type" value="Genomic_DNA"/>
</dbReference>
<feature type="compositionally biased region" description="Basic and acidic residues" evidence="1">
    <location>
        <begin position="36"/>
        <end position="53"/>
    </location>
</feature>